<accession>A0ABT0I604</accession>
<dbReference type="RefSeq" id="WP_248631953.1">
    <property type="nucleotide sequence ID" value="NZ_JALPTH010000003.1"/>
</dbReference>
<dbReference type="PROSITE" id="PS51257">
    <property type="entry name" value="PROKAR_LIPOPROTEIN"/>
    <property type="match status" value="1"/>
</dbReference>
<proteinExistence type="predicted"/>
<dbReference type="Proteomes" id="UP001522868">
    <property type="component" value="Unassembled WGS sequence"/>
</dbReference>
<evidence type="ECO:0000313" key="2">
    <source>
        <dbReference type="Proteomes" id="UP001522868"/>
    </source>
</evidence>
<reference evidence="1 2" key="1">
    <citation type="submission" date="2022-04" db="EMBL/GenBank/DDBJ databases">
        <title>Streptomyces sp. nov. LCR6-01 isolated from Lichen of Dirinaria sp.</title>
        <authorList>
            <person name="Kanchanasin P."/>
            <person name="Tanasupawat S."/>
            <person name="Phongsopitanun W."/>
        </authorList>
    </citation>
    <scope>NUCLEOTIDE SEQUENCE [LARGE SCALE GENOMIC DNA]</scope>
    <source>
        <strain evidence="1 2">LCR6-01</strain>
    </source>
</reference>
<organism evidence="1 2">
    <name type="scientific">Streptomyces lichenis</name>
    <dbReference type="NCBI Taxonomy" id="2306967"/>
    <lineage>
        <taxon>Bacteria</taxon>
        <taxon>Bacillati</taxon>
        <taxon>Actinomycetota</taxon>
        <taxon>Actinomycetes</taxon>
        <taxon>Kitasatosporales</taxon>
        <taxon>Streptomycetaceae</taxon>
        <taxon>Streptomyces</taxon>
    </lineage>
</organism>
<sequence length="249" mass="26190">MAVNALKRNAVLTAALVCVGVTGLAGCGDKGSDEPFAGQSADDIAAKAVKATRDANSVRIAGTAKPQGAPQTITTDFQVDEKDNCTGTMSMQQAKADVRQTDQTVFIKGNEKFWQTALQGQPGTDKVIGKLQDKWVKSQPGDNSTQGMCDKQSVIAAMDSDKSARKGMKRGETTKVDGKEALVLTKEKSGGEKLTMYVATEGEPYILKSVTEGGKQPGEATFSDYNAKVQVEQPPAGEVVDPKTVAANG</sequence>
<dbReference type="Gene3D" id="2.50.20.20">
    <property type="match status" value="1"/>
</dbReference>
<evidence type="ECO:0000313" key="1">
    <source>
        <dbReference type="EMBL" id="MCK8676742.1"/>
    </source>
</evidence>
<gene>
    <name evidence="1" type="ORF">M1O15_04900</name>
</gene>
<dbReference type="EMBL" id="JALPTH010000003">
    <property type="protein sequence ID" value="MCK8676742.1"/>
    <property type="molecule type" value="Genomic_DNA"/>
</dbReference>
<keyword evidence="2" id="KW-1185">Reference proteome</keyword>
<protein>
    <recommendedName>
        <fullName evidence="3">Lipoprotein</fullName>
    </recommendedName>
</protein>
<evidence type="ECO:0008006" key="3">
    <source>
        <dbReference type="Google" id="ProtNLM"/>
    </source>
</evidence>
<comment type="caution">
    <text evidence="1">The sequence shown here is derived from an EMBL/GenBank/DDBJ whole genome shotgun (WGS) entry which is preliminary data.</text>
</comment>
<name>A0ABT0I604_9ACTN</name>